<dbReference type="GO" id="GO:0000725">
    <property type="term" value="P:recombinational repair"/>
    <property type="evidence" value="ECO:0007669"/>
    <property type="project" value="TreeGrafter"/>
</dbReference>
<comment type="caution">
    <text evidence="13">The sequence shown here is derived from an EMBL/GenBank/DDBJ whole genome shotgun (WGS) entry which is preliminary data.</text>
</comment>
<dbReference type="InterPro" id="IPR014017">
    <property type="entry name" value="DNA_helicase_UvrD-like_C"/>
</dbReference>
<name>A0A7C1JZ07_THERO</name>
<dbReference type="GO" id="GO:0005829">
    <property type="term" value="C:cytosol"/>
    <property type="evidence" value="ECO:0007669"/>
    <property type="project" value="TreeGrafter"/>
</dbReference>
<comment type="catalytic activity">
    <reaction evidence="11">
        <text>ATP + H2O = ADP + phosphate + H(+)</text>
        <dbReference type="Rhea" id="RHEA:13065"/>
        <dbReference type="ChEBI" id="CHEBI:15377"/>
        <dbReference type="ChEBI" id="CHEBI:15378"/>
        <dbReference type="ChEBI" id="CHEBI:30616"/>
        <dbReference type="ChEBI" id="CHEBI:43474"/>
        <dbReference type="ChEBI" id="CHEBI:456216"/>
        <dbReference type="EC" id="5.6.2.4"/>
    </reaction>
</comment>
<evidence type="ECO:0000256" key="11">
    <source>
        <dbReference type="ARBA" id="ARBA00048988"/>
    </source>
</evidence>
<dbReference type="Pfam" id="PF13361">
    <property type="entry name" value="UvrD_C"/>
    <property type="match status" value="1"/>
</dbReference>
<dbReference type="GO" id="GO:0005524">
    <property type="term" value="F:ATP binding"/>
    <property type="evidence" value="ECO:0007669"/>
    <property type="project" value="UniProtKB-UniRule"/>
</dbReference>
<comment type="catalytic activity">
    <reaction evidence="8">
        <text>Couples ATP hydrolysis with the unwinding of duplex DNA by translocating in the 3'-5' direction.</text>
        <dbReference type="EC" id="5.6.2.4"/>
    </reaction>
</comment>
<dbReference type="PANTHER" id="PTHR11070">
    <property type="entry name" value="UVRD / RECB / PCRA DNA HELICASE FAMILY MEMBER"/>
    <property type="match status" value="1"/>
</dbReference>
<keyword evidence="4 12" id="KW-0347">Helicase</keyword>
<evidence type="ECO:0000256" key="10">
    <source>
        <dbReference type="ARBA" id="ARBA00034923"/>
    </source>
</evidence>
<evidence type="ECO:0000256" key="4">
    <source>
        <dbReference type="ARBA" id="ARBA00022806"/>
    </source>
</evidence>
<keyword evidence="5 12" id="KW-0067">ATP-binding</keyword>
<gene>
    <name evidence="13" type="ORF">ENP47_03080</name>
</gene>
<evidence type="ECO:0000256" key="7">
    <source>
        <dbReference type="ARBA" id="ARBA00023235"/>
    </source>
</evidence>
<dbReference type="CDD" id="cd17932">
    <property type="entry name" value="DEXQc_UvrD"/>
    <property type="match status" value="1"/>
</dbReference>
<evidence type="ECO:0000256" key="1">
    <source>
        <dbReference type="ARBA" id="ARBA00009922"/>
    </source>
</evidence>
<accession>A0A7C1JZ07</accession>
<dbReference type="InterPro" id="IPR000212">
    <property type="entry name" value="DNA_helicase_UvrD/REP"/>
</dbReference>
<keyword evidence="7" id="KW-0413">Isomerase</keyword>
<dbReference type="PROSITE" id="PS51217">
    <property type="entry name" value="UVRD_HELICASE_CTER"/>
    <property type="match status" value="1"/>
</dbReference>
<dbReference type="EMBL" id="DSJL01000007">
    <property type="protein sequence ID" value="HEF64579.1"/>
    <property type="molecule type" value="Genomic_DNA"/>
</dbReference>
<dbReference type="AlphaFoldDB" id="A0A7C1JZ07"/>
<evidence type="ECO:0000256" key="8">
    <source>
        <dbReference type="ARBA" id="ARBA00034617"/>
    </source>
</evidence>
<feature type="binding site" evidence="12">
    <location>
        <begin position="73"/>
        <end position="80"/>
    </location>
    <ligand>
        <name>ATP</name>
        <dbReference type="ChEBI" id="CHEBI:30616"/>
    </ligand>
</feature>
<evidence type="ECO:0000256" key="2">
    <source>
        <dbReference type="ARBA" id="ARBA00022741"/>
    </source>
</evidence>
<dbReference type="CDD" id="cd18807">
    <property type="entry name" value="SF1_C_UvrD"/>
    <property type="match status" value="1"/>
</dbReference>
<organism evidence="13">
    <name type="scientific">Thermomicrobium roseum</name>
    <dbReference type="NCBI Taxonomy" id="500"/>
    <lineage>
        <taxon>Bacteria</taxon>
        <taxon>Pseudomonadati</taxon>
        <taxon>Thermomicrobiota</taxon>
        <taxon>Thermomicrobia</taxon>
        <taxon>Thermomicrobiales</taxon>
        <taxon>Thermomicrobiaceae</taxon>
        <taxon>Thermomicrobium</taxon>
    </lineage>
</organism>
<protein>
    <recommendedName>
        <fullName evidence="9">DNA 3'-5' helicase</fullName>
        <ecNumber evidence="9">5.6.2.4</ecNumber>
    </recommendedName>
    <alternativeName>
        <fullName evidence="10">DNA 3'-5' helicase II</fullName>
    </alternativeName>
</protein>
<dbReference type="Pfam" id="PF00580">
    <property type="entry name" value="UvrD-helicase"/>
    <property type="match status" value="1"/>
</dbReference>
<evidence type="ECO:0000256" key="6">
    <source>
        <dbReference type="ARBA" id="ARBA00023125"/>
    </source>
</evidence>
<dbReference type="Gene3D" id="1.10.486.10">
    <property type="entry name" value="PCRA, domain 4"/>
    <property type="match status" value="1"/>
</dbReference>
<dbReference type="InterPro" id="IPR014016">
    <property type="entry name" value="UvrD-like_ATP-bd"/>
</dbReference>
<proteinExistence type="inferred from homology"/>
<evidence type="ECO:0000256" key="9">
    <source>
        <dbReference type="ARBA" id="ARBA00034808"/>
    </source>
</evidence>
<dbReference type="InterPro" id="IPR027417">
    <property type="entry name" value="P-loop_NTPase"/>
</dbReference>
<dbReference type="Gene3D" id="3.40.50.300">
    <property type="entry name" value="P-loop containing nucleotide triphosphate hydrolases"/>
    <property type="match status" value="2"/>
</dbReference>
<evidence type="ECO:0000256" key="12">
    <source>
        <dbReference type="PROSITE-ProRule" id="PRU00560"/>
    </source>
</evidence>
<dbReference type="GO" id="GO:0009314">
    <property type="term" value="P:response to radiation"/>
    <property type="evidence" value="ECO:0007669"/>
    <property type="project" value="UniProtKB-ARBA"/>
</dbReference>
<dbReference type="PROSITE" id="PS51198">
    <property type="entry name" value="UVRD_HELICASE_ATP_BIND"/>
    <property type="match status" value="1"/>
</dbReference>
<dbReference type="SUPFAM" id="SSF52540">
    <property type="entry name" value="P-loop containing nucleoside triphosphate hydrolases"/>
    <property type="match status" value="1"/>
</dbReference>
<dbReference type="InterPro" id="IPR013986">
    <property type="entry name" value="DExx_box_DNA_helicase_dom_sf"/>
</dbReference>
<dbReference type="GO" id="GO:0043138">
    <property type="term" value="F:3'-5' DNA helicase activity"/>
    <property type="evidence" value="ECO:0007669"/>
    <property type="project" value="UniProtKB-EC"/>
</dbReference>
<keyword evidence="6" id="KW-0238">DNA-binding</keyword>
<dbReference type="GO" id="GO:0033202">
    <property type="term" value="C:DNA helicase complex"/>
    <property type="evidence" value="ECO:0007669"/>
    <property type="project" value="TreeGrafter"/>
</dbReference>
<keyword evidence="2 12" id="KW-0547">Nucleotide-binding</keyword>
<sequence length="779" mass="87329">MPEGPGEAERTAIPNRWGALERDAHSSGGGKGPFRQDKDAATACSEAERILAGLDPDQQAAVTTTEGPVLVVAGPGSGKTRVLTHRVAYLIATGRARPDQILAVTFTNKAAREVKERLQGLLGTGPAELVAAGTFHSACVRVLRRNGGRLGLDPAFTIYDEDDQLALVKQALKELGLDPQRFAPRSLLGTISRAKNLLLSPNAFAQQAQSYWDEVAARVYERYAQLLQRAQAVDFDDLLLLVVELFDQHPDVLARYQEHWRYLLVDEYQDTNHLQYLLVRALAAGHRNLCAVGDPDQSIYSWRQADIRNILEFQRDFPDAVVIRLGRNYRSTPQIVAAADAVIRANRLRIERRLWTENPPGPPIRLFACWDEQHEAETVATEIARLVTRGEARYQDIAVLYRINAQSRPLEEALVRRQIPYQVVGGVRFYERKEVKDALALLRVLVNPQDWISLRRVLSETTLGQKIGEKTLQQLEHWGLRHGRSPADALPALVGELDREPPELAAQTSKRLREVWGELVRLRGALVDRSLSAVYDLALERSGLAQRYREASDPNERERWENLVQLRAVLERYDELPAREGLQLFLEEAALVTSADEQLAGDHVSLMTLHTAKGLEFPVVFLIGVEEGILPHARSLESEAELEEERRLFYVGITRAKERLYLSYAQLRSRFGLRERNLPSHFLEALPPEVIEEVRGTGSLDRVSGTTGETRTERGVRAPTPPRTQTRFVPGQRVFHPIFGDGVVLAVKDQAGDQEVTVQFKRHGNKILLASLAKLVTDG</sequence>
<dbReference type="Gene3D" id="1.10.10.160">
    <property type="match status" value="1"/>
</dbReference>
<keyword evidence="3 12" id="KW-0378">Hydrolase</keyword>
<dbReference type="EC" id="5.6.2.4" evidence="9"/>
<dbReference type="FunFam" id="1.10.10.160:FF:000001">
    <property type="entry name" value="ATP-dependent DNA helicase"/>
    <property type="match status" value="1"/>
</dbReference>
<evidence type="ECO:0000256" key="3">
    <source>
        <dbReference type="ARBA" id="ARBA00022801"/>
    </source>
</evidence>
<dbReference type="GO" id="GO:0016787">
    <property type="term" value="F:hydrolase activity"/>
    <property type="evidence" value="ECO:0007669"/>
    <property type="project" value="UniProtKB-UniRule"/>
</dbReference>
<comment type="similarity">
    <text evidence="1">Belongs to the helicase family. UvrD subfamily.</text>
</comment>
<dbReference type="GO" id="GO:0003677">
    <property type="term" value="F:DNA binding"/>
    <property type="evidence" value="ECO:0007669"/>
    <property type="project" value="UniProtKB-KW"/>
</dbReference>
<evidence type="ECO:0000313" key="13">
    <source>
        <dbReference type="EMBL" id="HEF64579.1"/>
    </source>
</evidence>
<dbReference type="Pfam" id="PF21196">
    <property type="entry name" value="PcrA_UvrD_tudor"/>
    <property type="match status" value="1"/>
</dbReference>
<evidence type="ECO:0000256" key="5">
    <source>
        <dbReference type="ARBA" id="ARBA00022840"/>
    </source>
</evidence>
<dbReference type="PANTHER" id="PTHR11070:SF2">
    <property type="entry name" value="ATP-DEPENDENT DNA HELICASE SRS2"/>
    <property type="match status" value="1"/>
</dbReference>
<reference evidence="13" key="1">
    <citation type="journal article" date="2020" name="mSystems">
        <title>Genome- and Community-Level Interaction Insights into Carbon Utilization and Element Cycling Functions of Hydrothermarchaeota in Hydrothermal Sediment.</title>
        <authorList>
            <person name="Zhou Z."/>
            <person name="Liu Y."/>
            <person name="Xu W."/>
            <person name="Pan J."/>
            <person name="Luo Z.H."/>
            <person name="Li M."/>
        </authorList>
    </citation>
    <scope>NUCLEOTIDE SEQUENCE [LARGE SCALE GENOMIC DNA]</scope>
    <source>
        <strain evidence="13">SpSt-222</strain>
    </source>
</reference>